<dbReference type="Gene3D" id="3.50.30.30">
    <property type="match status" value="1"/>
</dbReference>
<evidence type="ECO:0000256" key="7">
    <source>
        <dbReference type="PIRSR" id="PIRSR615500-1"/>
    </source>
</evidence>
<dbReference type="PROSITE" id="PS00136">
    <property type="entry name" value="SUBTILASE_ASP"/>
    <property type="match status" value="1"/>
</dbReference>
<dbReference type="OrthoDB" id="206201at2759"/>
<dbReference type="InterPro" id="IPR023828">
    <property type="entry name" value="Peptidase_S8_Ser-AS"/>
</dbReference>
<dbReference type="PRINTS" id="PR00723">
    <property type="entry name" value="SUBTILISIN"/>
</dbReference>
<dbReference type="InterPro" id="IPR010435">
    <property type="entry name" value="C5a/SBT2-like_Fn3"/>
</dbReference>
<sequence>MKKSSLSTFPIVVAGVCLAVFVITAEAVKISHPKYIKGSSNTIPGRYIISFSGAQPDSGTIFTQSFTKQFKDAGLKVKENFKHDFFNGISVDLDNTDNSIHTAALKAILDRSDVKAVYPVRTIARPKVTLESQGSSKTPSVLPHAMTQVDRVHSELKNKGKGIFVGVLDTGVDYLHPALGGGFGKSFKVIKGYDLVGDAYTGFNTPKPDNDPLDDCGADSEASGHGTHVSGIIAGYDKSTNFTGVAPEAKLGMWRVFGCKGSVSNDVVIKALLMAYDAGVDVINLSLGETNSWSTTTDVEASVVNKIARKGVSVVVSAGNSGAKGIYTVGQPSTSVDAFSVASVENSYYVSKDLKATGIDHDILYTASNDDSKFANGEVVYGDMSGANGAEGCTSGSIDSAVSGKIALIQRGTCPFSDKVNNAVSAGAIGVIIYNNVAGALTASVPGVTVPVISISNADGKALLAALKAGTVKVTLNKKGSIQPIENANTISTFSSTGSSSELNFKPNIAGIGGNVYSTLPRYLDSYGVMSGTSMAAPYVAGSVALYLNSEGKNKKQSIAYINEQFQNYAYTTKVFNTTKVDSPIRQGAGLVQVYDTITQKTHISPAQISFNDTSTSKYKTQIITITNYGIETMQYEIVNEIAISVSPYNVKASGYTPIEPAANSDAAAKLRFSKKSFKLAPGKSQKIKVTVTPPKTDPKDHIFYGGFIHVKSKQPSKGKDLKVPYFGVAGKQKELPIFDSGFPTIIDAKNKEYGKDDTFTFDRSNSTNAPISVLRLLTPSPQIKAELLDYKTSKVLGQFLTGLDYVGRNFLTGDKLYYQFAWDGTYVPASISQAPLPIAAIDGIYKFRFTALKLLGNPKNKNDWEFWTSGPIAVKN</sequence>
<feature type="active site" description="Charge relay system" evidence="7 8">
    <location>
        <position position="534"/>
    </location>
</feature>
<dbReference type="InterPro" id="IPR034187">
    <property type="entry name" value="Peptidases_S8_5"/>
</dbReference>
<dbReference type="PANTHER" id="PTHR43399:SF4">
    <property type="entry name" value="CELL WALL-ASSOCIATED PROTEASE"/>
    <property type="match status" value="1"/>
</dbReference>
<evidence type="ECO:0000256" key="5">
    <source>
        <dbReference type="ARBA" id="ARBA00022801"/>
    </source>
</evidence>
<dbReference type="PROSITE" id="PS00138">
    <property type="entry name" value="SUBTILASE_SER"/>
    <property type="match status" value="1"/>
</dbReference>
<dbReference type="GO" id="GO:0006508">
    <property type="term" value="P:proteolysis"/>
    <property type="evidence" value="ECO:0007669"/>
    <property type="project" value="UniProtKB-KW"/>
</dbReference>
<dbReference type="InterPro" id="IPR023827">
    <property type="entry name" value="Peptidase_S8_Asp-AS"/>
</dbReference>
<evidence type="ECO:0000256" key="1">
    <source>
        <dbReference type="ARBA" id="ARBA00011073"/>
    </source>
</evidence>
<keyword evidence="2" id="KW-0964">Secreted</keyword>
<dbReference type="CDD" id="cd07489">
    <property type="entry name" value="Peptidases_S8_5"/>
    <property type="match status" value="1"/>
</dbReference>
<evidence type="ECO:0000256" key="8">
    <source>
        <dbReference type="PROSITE-ProRule" id="PRU01240"/>
    </source>
</evidence>
<keyword evidence="5 8" id="KW-0378">Hydrolase</keyword>
<dbReference type="EMBL" id="LN729333">
    <property type="protein sequence ID" value="CEP13145.1"/>
    <property type="molecule type" value="Genomic_DNA"/>
</dbReference>
<evidence type="ECO:0000256" key="6">
    <source>
        <dbReference type="ARBA" id="ARBA00022825"/>
    </source>
</evidence>
<dbReference type="InterPro" id="IPR015500">
    <property type="entry name" value="Peptidase_S8_subtilisin-rel"/>
</dbReference>
<feature type="active site" description="Charge relay system" evidence="7 8">
    <location>
        <position position="225"/>
    </location>
</feature>
<dbReference type="PROSITE" id="PS00137">
    <property type="entry name" value="SUBTILASE_HIS"/>
    <property type="match status" value="1"/>
</dbReference>
<name>A0A0B7NDV8_9FUNG</name>
<evidence type="ECO:0000259" key="12">
    <source>
        <dbReference type="Pfam" id="PF06280"/>
    </source>
</evidence>
<dbReference type="InterPro" id="IPR022398">
    <property type="entry name" value="Peptidase_S8_His-AS"/>
</dbReference>
<evidence type="ECO:0000259" key="10">
    <source>
        <dbReference type="Pfam" id="PF00082"/>
    </source>
</evidence>
<feature type="domain" description="Peptidase S8/S53" evidence="10">
    <location>
        <begin position="160"/>
        <end position="573"/>
    </location>
</feature>
<keyword evidence="4" id="KW-0732">Signal</keyword>
<dbReference type="Gene3D" id="3.40.50.200">
    <property type="entry name" value="Peptidase S8/S53 domain"/>
    <property type="match status" value="1"/>
</dbReference>
<keyword evidence="14" id="KW-1185">Reference proteome</keyword>
<evidence type="ECO:0000256" key="4">
    <source>
        <dbReference type="ARBA" id="ARBA00022729"/>
    </source>
</evidence>
<accession>A0A0B7NDV8</accession>
<feature type="active site" description="Charge relay system" evidence="7 8">
    <location>
        <position position="169"/>
    </location>
</feature>
<dbReference type="Gene3D" id="2.60.40.10">
    <property type="entry name" value="Immunoglobulins"/>
    <property type="match status" value="1"/>
</dbReference>
<evidence type="ECO:0000256" key="3">
    <source>
        <dbReference type="ARBA" id="ARBA00022670"/>
    </source>
</evidence>
<dbReference type="GO" id="GO:0016020">
    <property type="term" value="C:membrane"/>
    <property type="evidence" value="ECO:0007669"/>
    <property type="project" value="InterPro"/>
</dbReference>
<dbReference type="SUPFAM" id="SSF52025">
    <property type="entry name" value="PA domain"/>
    <property type="match status" value="1"/>
</dbReference>
<evidence type="ECO:0000256" key="2">
    <source>
        <dbReference type="ARBA" id="ARBA00022525"/>
    </source>
</evidence>
<evidence type="ECO:0000256" key="9">
    <source>
        <dbReference type="RuleBase" id="RU003355"/>
    </source>
</evidence>
<dbReference type="InterPro" id="IPR003137">
    <property type="entry name" value="PA_domain"/>
</dbReference>
<feature type="domain" description="C5a peptidase/Subtilisin-like protease SBT2-like Fn3-like" evidence="12">
    <location>
        <begin position="609"/>
        <end position="726"/>
    </location>
</feature>
<dbReference type="InterPro" id="IPR013783">
    <property type="entry name" value="Ig-like_fold"/>
</dbReference>
<dbReference type="PANTHER" id="PTHR43399">
    <property type="entry name" value="SUBTILISIN-RELATED"/>
    <property type="match status" value="1"/>
</dbReference>
<dbReference type="STRING" id="35722.A0A0B7NDV8"/>
<comment type="similarity">
    <text evidence="1 8 9">Belongs to the peptidase S8 family.</text>
</comment>
<dbReference type="Pfam" id="PF00082">
    <property type="entry name" value="Peptidase_S8"/>
    <property type="match status" value="1"/>
</dbReference>
<feature type="domain" description="PA" evidence="11">
    <location>
        <begin position="376"/>
        <end position="463"/>
    </location>
</feature>
<evidence type="ECO:0008006" key="15">
    <source>
        <dbReference type="Google" id="ProtNLM"/>
    </source>
</evidence>
<dbReference type="InterPro" id="IPR046450">
    <property type="entry name" value="PA_dom_sf"/>
</dbReference>
<evidence type="ECO:0000259" key="11">
    <source>
        <dbReference type="Pfam" id="PF02225"/>
    </source>
</evidence>
<organism evidence="13 14">
    <name type="scientific">Parasitella parasitica</name>
    <dbReference type="NCBI Taxonomy" id="35722"/>
    <lineage>
        <taxon>Eukaryota</taxon>
        <taxon>Fungi</taxon>
        <taxon>Fungi incertae sedis</taxon>
        <taxon>Mucoromycota</taxon>
        <taxon>Mucoromycotina</taxon>
        <taxon>Mucoromycetes</taxon>
        <taxon>Mucorales</taxon>
        <taxon>Mucorineae</taxon>
        <taxon>Mucoraceae</taxon>
        <taxon>Parasitella</taxon>
    </lineage>
</organism>
<evidence type="ECO:0000313" key="13">
    <source>
        <dbReference type="EMBL" id="CEP13145.1"/>
    </source>
</evidence>
<dbReference type="Proteomes" id="UP000054107">
    <property type="component" value="Unassembled WGS sequence"/>
</dbReference>
<dbReference type="Pfam" id="PF06280">
    <property type="entry name" value="fn3_5"/>
    <property type="match status" value="1"/>
</dbReference>
<evidence type="ECO:0000313" key="14">
    <source>
        <dbReference type="Proteomes" id="UP000054107"/>
    </source>
</evidence>
<dbReference type="CDD" id="cd04818">
    <property type="entry name" value="PA_subtilisin_1"/>
    <property type="match status" value="1"/>
</dbReference>
<dbReference type="Pfam" id="PF02225">
    <property type="entry name" value="PA"/>
    <property type="match status" value="1"/>
</dbReference>
<dbReference type="InterPro" id="IPR036852">
    <property type="entry name" value="Peptidase_S8/S53_dom_sf"/>
</dbReference>
<protein>
    <recommendedName>
        <fullName evidence="15">Peptidase S8/S53 domain-containing protein</fullName>
    </recommendedName>
</protein>
<dbReference type="InterPro" id="IPR051048">
    <property type="entry name" value="Peptidase_S8/S53_subtilisin"/>
</dbReference>
<proteinExistence type="inferred from homology"/>
<dbReference type="AlphaFoldDB" id="A0A0B7NDV8"/>
<dbReference type="SUPFAM" id="SSF52743">
    <property type="entry name" value="Subtilisin-like"/>
    <property type="match status" value="1"/>
</dbReference>
<reference evidence="13 14" key="1">
    <citation type="submission" date="2014-09" db="EMBL/GenBank/DDBJ databases">
        <authorList>
            <person name="Ellenberger Sabrina"/>
        </authorList>
    </citation>
    <scope>NUCLEOTIDE SEQUENCE [LARGE SCALE GENOMIC DNA]</scope>
    <source>
        <strain evidence="13 14">CBS 412.66</strain>
    </source>
</reference>
<dbReference type="InterPro" id="IPR000209">
    <property type="entry name" value="Peptidase_S8/S53_dom"/>
</dbReference>
<keyword evidence="3 8" id="KW-0645">Protease</keyword>
<gene>
    <name evidence="13" type="primary">PARPA_07195.1 scaffold 26677</name>
</gene>
<dbReference type="PROSITE" id="PS51892">
    <property type="entry name" value="SUBTILASE"/>
    <property type="match status" value="1"/>
</dbReference>
<keyword evidence="6 8" id="KW-0720">Serine protease</keyword>
<dbReference type="GO" id="GO:0004252">
    <property type="term" value="F:serine-type endopeptidase activity"/>
    <property type="evidence" value="ECO:0007669"/>
    <property type="project" value="UniProtKB-UniRule"/>
</dbReference>